<dbReference type="GO" id="GO:0009636">
    <property type="term" value="P:response to toxic substance"/>
    <property type="evidence" value="ECO:0007669"/>
    <property type="project" value="UniProtKB-ARBA"/>
</dbReference>
<dbReference type="Pfam" id="PF00043">
    <property type="entry name" value="GST_C"/>
    <property type="match status" value="1"/>
</dbReference>
<dbReference type="PROSITE" id="PS50404">
    <property type="entry name" value="GST_NTER"/>
    <property type="match status" value="1"/>
</dbReference>
<dbReference type="CDD" id="cd03187">
    <property type="entry name" value="GST_C_Phi"/>
    <property type="match status" value="1"/>
</dbReference>
<proteinExistence type="inferred from homology"/>
<feature type="domain" description="GST C-terminal" evidence="6">
    <location>
        <begin position="90"/>
        <end position="217"/>
    </location>
</feature>
<dbReference type="OrthoDB" id="422574at2759"/>
<dbReference type="GO" id="GO:0006749">
    <property type="term" value="P:glutathione metabolic process"/>
    <property type="evidence" value="ECO:0007669"/>
    <property type="project" value="TreeGrafter"/>
</dbReference>
<dbReference type="EMBL" id="KZ305034">
    <property type="protein sequence ID" value="PIA44463.1"/>
    <property type="molecule type" value="Genomic_DNA"/>
</dbReference>
<evidence type="ECO:0000256" key="3">
    <source>
        <dbReference type="ARBA" id="ARBA00022679"/>
    </source>
</evidence>
<dbReference type="InterPro" id="IPR010987">
    <property type="entry name" value="Glutathione-S-Trfase_C-like"/>
</dbReference>
<organism evidence="7 8">
    <name type="scientific">Aquilegia coerulea</name>
    <name type="common">Rocky mountain columbine</name>
    <dbReference type="NCBI Taxonomy" id="218851"/>
    <lineage>
        <taxon>Eukaryota</taxon>
        <taxon>Viridiplantae</taxon>
        <taxon>Streptophyta</taxon>
        <taxon>Embryophyta</taxon>
        <taxon>Tracheophyta</taxon>
        <taxon>Spermatophyta</taxon>
        <taxon>Magnoliopsida</taxon>
        <taxon>Ranunculales</taxon>
        <taxon>Ranunculaceae</taxon>
        <taxon>Thalictroideae</taxon>
        <taxon>Aquilegia</taxon>
    </lineage>
</organism>
<dbReference type="SFLD" id="SFLDS00019">
    <property type="entry name" value="Glutathione_Transferase_(cytos"/>
    <property type="match status" value="1"/>
</dbReference>
<dbReference type="PROSITE" id="PS50405">
    <property type="entry name" value="GST_CTER"/>
    <property type="match status" value="1"/>
</dbReference>
<comment type="similarity">
    <text evidence="1">Belongs to the GST superfamily. Phi family.</text>
</comment>
<name>A0A2G5DLV3_AQUCA</name>
<dbReference type="GO" id="GO:0005737">
    <property type="term" value="C:cytoplasm"/>
    <property type="evidence" value="ECO:0007669"/>
    <property type="project" value="TreeGrafter"/>
</dbReference>
<feature type="domain" description="GST N-terminal" evidence="5">
    <location>
        <begin position="1"/>
        <end position="82"/>
    </location>
</feature>
<dbReference type="Proteomes" id="UP000230069">
    <property type="component" value="Unassembled WGS sequence"/>
</dbReference>
<evidence type="ECO:0000313" key="8">
    <source>
        <dbReference type="Proteomes" id="UP000230069"/>
    </source>
</evidence>
<dbReference type="GO" id="GO:0004364">
    <property type="term" value="F:glutathione transferase activity"/>
    <property type="evidence" value="ECO:0007669"/>
    <property type="project" value="UniProtKB-EC"/>
</dbReference>
<evidence type="ECO:0000256" key="4">
    <source>
        <dbReference type="ARBA" id="ARBA00047960"/>
    </source>
</evidence>
<dbReference type="PANTHER" id="PTHR43900:SF3">
    <property type="entry name" value="GLUTATHIONE S-TRANSFERASE RHO"/>
    <property type="match status" value="1"/>
</dbReference>
<dbReference type="SUPFAM" id="SSF52833">
    <property type="entry name" value="Thioredoxin-like"/>
    <property type="match status" value="1"/>
</dbReference>
<dbReference type="EC" id="2.5.1.18" evidence="2"/>
<dbReference type="InterPro" id="IPR004046">
    <property type="entry name" value="GST_C"/>
</dbReference>
<dbReference type="InParanoid" id="A0A2G5DLV3"/>
<evidence type="ECO:0000313" key="7">
    <source>
        <dbReference type="EMBL" id="PIA44463.1"/>
    </source>
</evidence>
<dbReference type="Gene3D" id="3.40.30.10">
    <property type="entry name" value="Glutaredoxin"/>
    <property type="match status" value="1"/>
</dbReference>
<dbReference type="InterPro" id="IPR036282">
    <property type="entry name" value="Glutathione-S-Trfase_C_sf"/>
</dbReference>
<dbReference type="GO" id="GO:0043295">
    <property type="term" value="F:glutathione binding"/>
    <property type="evidence" value="ECO:0007669"/>
    <property type="project" value="TreeGrafter"/>
</dbReference>
<keyword evidence="8" id="KW-1185">Reference proteome</keyword>
<dbReference type="InterPro" id="IPR004045">
    <property type="entry name" value="Glutathione_S-Trfase_N"/>
</dbReference>
<evidence type="ECO:0000259" key="5">
    <source>
        <dbReference type="PROSITE" id="PS50404"/>
    </source>
</evidence>
<keyword evidence="3" id="KW-0808">Transferase</keyword>
<dbReference type="InterPro" id="IPR034347">
    <property type="entry name" value="GST_Phi_C"/>
</dbReference>
<gene>
    <name evidence="7" type="ORF">AQUCO_01700217v1</name>
</gene>
<evidence type="ECO:0000256" key="2">
    <source>
        <dbReference type="ARBA" id="ARBA00012452"/>
    </source>
</evidence>
<dbReference type="Pfam" id="PF02798">
    <property type="entry name" value="GST_N"/>
    <property type="match status" value="1"/>
</dbReference>
<reference evidence="7 8" key="1">
    <citation type="submission" date="2017-09" db="EMBL/GenBank/DDBJ databases">
        <title>WGS assembly of Aquilegia coerulea Goldsmith.</title>
        <authorList>
            <person name="Hodges S."/>
            <person name="Kramer E."/>
            <person name="Nordborg M."/>
            <person name="Tomkins J."/>
            <person name="Borevitz J."/>
            <person name="Derieg N."/>
            <person name="Yan J."/>
            <person name="Mihaltcheva S."/>
            <person name="Hayes R.D."/>
            <person name="Rokhsar D."/>
        </authorList>
    </citation>
    <scope>NUCLEOTIDE SEQUENCE [LARGE SCALE GENOMIC DNA]</scope>
    <source>
        <strain evidence="8">cv. Goldsmith</strain>
    </source>
</reference>
<dbReference type="CDD" id="cd03053">
    <property type="entry name" value="GST_N_Phi"/>
    <property type="match status" value="1"/>
</dbReference>
<dbReference type="SUPFAM" id="SSF47616">
    <property type="entry name" value="GST C-terminal domain-like"/>
    <property type="match status" value="1"/>
</dbReference>
<dbReference type="SFLD" id="SFLDG00358">
    <property type="entry name" value="Main_(cytGST)"/>
    <property type="match status" value="1"/>
</dbReference>
<accession>A0A2G5DLV3</accession>
<dbReference type="STRING" id="218851.A0A2G5DLV3"/>
<sequence>MVIKVHGSLFTACTSRVLACLHEMELDYEIVPIDFSSQAHKQQPYLSLNPFGQAPALEDDNITLFESRAITRYLARKYKDTGTDLLRLNNLTEAAIVETWMEVESHHYDGPISTIVRQILINPYFGRVSDEKIIQIEVEKLVKVLDVYEERLSKFKYLAGDHFSMADLHHIAYTVLFMKTPKSNLITSRPHLNAWWNDISSRPKLIKVVNGLMFRDLGSLNILSKK</sequence>
<dbReference type="InterPro" id="IPR040079">
    <property type="entry name" value="Glutathione_S-Trfase"/>
</dbReference>
<evidence type="ECO:0000259" key="6">
    <source>
        <dbReference type="PROSITE" id="PS50405"/>
    </source>
</evidence>
<dbReference type="PANTHER" id="PTHR43900">
    <property type="entry name" value="GLUTATHIONE S-TRANSFERASE RHO"/>
    <property type="match status" value="1"/>
</dbReference>
<evidence type="ECO:0000256" key="1">
    <source>
        <dbReference type="ARBA" id="ARBA00010128"/>
    </source>
</evidence>
<comment type="catalytic activity">
    <reaction evidence="4">
        <text>RX + glutathione = an S-substituted glutathione + a halide anion + H(+)</text>
        <dbReference type="Rhea" id="RHEA:16437"/>
        <dbReference type="ChEBI" id="CHEBI:15378"/>
        <dbReference type="ChEBI" id="CHEBI:16042"/>
        <dbReference type="ChEBI" id="CHEBI:17792"/>
        <dbReference type="ChEBI" id="CHEBI:57925"/>
        <dbReference type="ChEBI" id="CHEBI:90779"/>
        <dbReference type="EC" id="2.5.1.18"/>
    </reaction>
</comment>
<dbReference type="FunFam" id="3.40.30.10:FF:000016">
    <property type="entry name" value="Glutathione S-transferase F2"/>
    <property type="match status" value="1"/>
</dbReference>
<dbReference type="AlphaFoldDB" id="A0A2G5DLV3"/>
<protein>
    <recommendedName>
        <fullName evidence="2">glutathione transferase</fullName>
        <ecNumber evidence="2">2.5.1.18</ecNumber>
    </recommendedName>
</protein>
<dbReference type="FunFam" id="1.20.1050.10:FF:000004">
    <property type="entry name" value="Glutathione S-transferase F2"/>
    <property type="match status" value="1"/>
</dbReference>
<dbReference type="Gene3D" id="1.20.1050.10">
    <property type="match status" value="1"/>
</dbReference>
<dbReference type="InterPro" id="IPR036249">
    <property type="entry name" value="Thioredoxin-like_sf"/>
</dbReference>